<keyword evidence="5 11" id="KW-0378">Hydrolase</keyword>
<dbReference type="Gene3D" id="3.40.50.10860">
    <property type="entry name" value="Leucine Dehydrogenase, chain A, domain 1"/>
    <property type="match status" value="1"/>
</dbReference>
<dbReference type="CDD" id="cd01080">
    <property type="entry name" value="NAD_bind_m-THF_DH_Cyclohyd"/>
    <property type="match status" value="1"/>
</dbReference>
<dbReference type="Gene3D" id="3.40.50.720">
    <property type="entry name" value="NAD(P)-binding Rossmann-like Domain"/>
    <property type="match status" value="1"/>
</dbReference>
<dbReference type="EC" id="3.5.4.9" evidence="11"/>
<evidence type="ECO:0000259" key="12">
    <source>
        <dbReference type="Pfam" id="PF00763"/>
    </source>
</evidence>
<gene>
    <name evidence="11" type="primary">folD</name>
    <name evidence="14" type="ORF">R4Z09_24000</name>
</gene>
<evidence type="ECO:0000256" key="5">
    <source>
        <dbReference type="ARBA" id="ARBA00022801"/>
    </source>
</evidence>
<keyword evidence="15" id="KW-1185">Reference proteome</keyword>
<feature type="domain" description="Tetrahydrofolate dehydrogenase/cyclohydrolase NAD(P)-binding" evidence="13">
    <location>
        <begin position="139"/>
        <end position="280"/>
    </location>
</feature>
<dbReference type="PANTHER" id="PTHR48099:SF5">
    <property type="entry name" value="C-1-TETRAHYDROFOLATE SYNTHASE, CYTOPLASMIC"/>
    <property type="match status" value="1"/>
</dbReference>
<evidence type="ECO:0000256" key="8">
    <source>
        <dbReference type="ARBA" id="ARBA00023102"/>
    </source>
</evidence>
<comment type="similarity">
    <text evidence="11">Belongs to the tetrahydrofolate dehydrogenase/cyclohydrolase family.</text>
</comment>
<evidence type="ECO:0000256" key="4">
    <source>
        <dbReference type="ARBA" id="ARBA00022755"/>
    </source>
</evidence>
<organism evidence="14 15">
    <name type="scientific">Niallia oryzisoli</name>
    <dbReference type="NCBI Taxonomy" id="1737571"/>
    <lineage>
        <taxon>Bacteria</taxon>
        <taxon>Bacillati</taxon>
        <taxon>Bacillota</taxon>
        <taxon>Bacilli</taxon>
        <taxon>Bacillales</taxon>
        <taxon>Bacillaceae</taxon>
        <taxon>Niallia</taxon>
    </lineage>
</organism>
<dbReference type="InterPro" id="IPR020631">
    <property type="entry name" value="THF_DH/CycHdrlase_NAD-bd_dom"/>
</dbReference>
<dbReference type="Proteomes" id="UP001357223">
    <property type="component" value="Chromosome"/>
</dbReference>
<keyword evidence="3 11" id="KW-0028">Amino-acid biosynthesis</keyword>
<keyword evidence="8 11" id="KW-0368">Histidine biosynthesis</keyword>
<dbReference type="InterPro" id="IPR000672">
    <property type="entry name" value="THF_DH/CycHdrlase"/>
</dbReference>
<evidence type="ECO:0000256" key="1">
    <source>
        <dbReference type="ARBA" id="ARBA00004777"/>
    </source>
</evidence>
<keyword evidence="9 11" id="KW-0486">Methionine biosynthesis</keyword>
<reference evidence="14 15" key="1">
    <citation type="submission" date="2023-10" db="EMBL/GenBank/DDBJ databases">
        <title>Niallia locisalis sp.nov. isolated from a salt pond sample.</title>
        <authorList>
            <person name="Li X.-J."/>
            <person name="Dong L."/>
        </authorList>
    </citation>
    <scope>NUCLEOTIDE SEQUENCE [LARGE SCALE GENOMIC DNA]</scope>
    <source>
        <strain evidence="14 15">DSM 29761</strain>
    </source>
</reference>
<name>A0ABZ2C9A9_9BACI</name>
<dbReference type="InterPro" id="IPR046346">
    <property type="entry name" value="Aminoacid_DH-like_N_sf"/>
</dbReference>
<dbReference type="Pfam" id="PF02882">
    <property type="entry name" value="THF_DHG_CYH_C"/>
    <property type="match status" value="1"/>
</dbReference>
<evidence type="ECO:0000256" key="10">
    <source>
        <dbReference type="ARBA" id="ARBA00023268"/>
    </source>
</evidence>
<comment type="caution">
    <text evidence="11">Lacks conserved residue(s) required for the propagation of feature annotation.</text>
</comment>
<proteinExistence type="inferred from homology"/>
<comment type="function">
    <text evidence="11">Catalyzes the oxidation of 5,10-methylenetetrahydrofolate to 5,10-methenyltetrahydrofolate and then the hydrolysis of 5,10-methenyltetrahydrofolate to 10-formyltetrahydrofolate.</text>
</comment>
<keyword evidence="2 11" id="KW-0554">One-carbon metabolism</keyword>
<evidence type="ECO:0000256" key="11">
    <source>
        <dbReference type="HAMAP-Rule" id="MF_01576"/>
    </source>
</evidence>
<keyword evidence="4 11" id="KW-0658">Purine biosynthesis</keyword>
<evidence type="ECO:0000259" key="13">
    <source>
        <dbReference type="Pfam" id="PF02882"/>
    </source>
</evidence>
<evidence type="ECO:0000313" key="14">
    <source>
        <dbReference type="EMBL" id="WVX80291.1"/>
    </source>
</evidence>
<dbReference type="SUPFAM" id="SSF51735">
    <property type="entry name" value="NAD(P)-binding Rossmann-fold domains"/>
    <property type="match status" value="1"/>
</dbReference>
<dbReference type="InterPro" id="IPR020630">
    <property type="entry name" value="THF_DH/CycHdrlase_cat_dom"/>
</dbReference>
<feature type="binding site" evidence="11">
    <location>
        <begin position="165"/>
        <end position="167"/>
    </location>
    <ligand>
        <name>NADP(+)</name>
        <dbReference type="ChEBI" id="CHEBI:58349"/>
    </ligand>
</feature>
<dbReference type="PANTHER" id="PTHR48099">
    <property type="entry name" value="C-1-TETRAHYDROFOLATE SYNTHASE, CYTOPLASMIC-RELATED"/>
    <property type="match status" value="1"/>
</dbReference>
<keyword evidence="6 11" id="KW-0521">NADP</keyword>
<comment type="subunit">
    <text evidence="11">Homodimer.</text>
</comment>
<dbReference type="EC" id="1.5.1.5" evidence="11"/>
<evidence type="ECO:0000256" key="6">
    <source>
        <dbReference type="ARBA" id="ARBA00022857"/>
    </source>
</evidence>
<comment type="catalytic activity">
    <reaction evidence="11">
        <text>(6R)-5,10-methylene-5,6,7,8-tetrahydrofolate + NADP(+) = (6R)-5,10-methenyltetrahydrofolate + NADPH</text>
        <dbReference type="Rhea" id="RHEA:22812"/>
        <dbReference type="ChEBI" id="CHEBI:15636"/>
        <dbReference type="ChEBI" id="CHEBI:57455"/>
        <dbReference type="ChEBI" id="CHEBI:57783"/>
        <dbReference type="ChEBI" id="CHEBI:58349"/>
        <dbReference type="EC" id="1.5.1.5"/>
    </reaction>
</comment>
<evidence type="ECO:0000256" key="9">
    <source>
        <dbReference type="ARBA" id="ARBA00023167"/>
    </source>
</evidence>
<dbReference type="RefSeq" id="WP_338449220.1">
    <property type="nucleotide sequence ID" value="NZ_CP137640.1"/>
</dbReference>
<evidence type="ECO:0000313" key="15">
    <source>
        <dbReference type="Proteomes" id="UP001357223"/>
    </source>
</evidence>
<evidence type="ECO:0000256" key="2">
    <source>
        <dbReference type="ARBA" id="ARBA00022563"/>
    </source>
</evidence>
<dbReference type="Pfam" id="PF00763">
    <property type="entry name" value="THF_DHG_CYH"/>
    <property type="match status" value="1"/>
</dbReference>
<keyword evidence="10 11" id="KW-0511">Multifunctional enzyme</keyword>
<evidence type="ECO:0000256" key="7">
    <source>
        <dbReference type="ARBA" id="ARBA00023002"/>
    </source>
</evidence>
<dbReference type="PRINTS" id="PR00085">
    <property type="entry name" value="THFDHDRGNASE"/>
</dbReference>
<comment type="catalytic activity">
    <reaction evidence="11">
        <text>(6R)-5,10-methenyltetrahydrofolate + H2O = (6R)-10-formyltetrahydrofolate + H(+)</text>
        <dbReference type="Rhea" id="RHEA:23700"/>
        <dbReference type="ChEBI" id="CHEBI:15377"/>
        <dbReference type="ChEBI" id="CHEBI:15378"/>
        <dbReference type="ChEBI" id="CHEBI:57455"/>
        <dbReference type="ChEBI" id="CHEBI:195366"/>
        <dbReference type="EC" id="3.5.4.9"/>
    </reaction>
</comment>
<dbReference type="InterPro" id="IPR036291">
    <property type="entry name" value="NAD(P)-bd_dom_sf"/>
</dbReference>
<feature type="domain" description="Tetrahydrofolate dehydrogenase/cyclohydrolase catalytic" evidence="12">
    <location>
        <begin position="5"/>
        <end position="119"/>
    </location>
</feature>
<evidence type="ECO:0000256" key="3">
    <source>
        <dbReference type="ARBA" id="ARBA00022605"/>
    </source>
</evidence>
<protein>
    <recommendedName>
        <fullName evidence="11">Bifunctional protein FolD</fullName>
    </recommendedName>
    <domain>
        <recommendedName>
            <fullName evidence="11">Methylenetetrahydrofolate dehydrogenase</fullName>
            <ecNumber evidence="11">1.5.1.5</ecNumber>
        </recommendedName>
    </domain>
    <domain>
        <recommendedName>
            <fullName evidence="11">Methenyltetrahydrofolate cyclohydrolase</fullName>
            <ecNumber evidence="11">3.5.4.9</ecNumber>
        </recommendedName>
    </domain>
</protein>
<dbReference type="SUPFAM" id="SSF53223">
    <property type="entry name" value="Aminoacid dehydrogenase-like, N-terminal domain"/>
    <property type="match status" value="1"/>
</dbReference>
<comment type="pathway">
    <text evidence="1 11">One-carbon metabolism; tetrahydrofolate interconversion.</text>
</comment>
<sequence>MGIKLAGKPVVESLRENIKARIAVLSEKQITPTLLLIRVGEREDDIWYERSILKNCDLLGIQCQVRELRVDVSMEELKKVFHEENNNPNVHGIMIFRPLPEQLDAEEIRNLIDPAKDIDCMSPVNLEKVFEGNSNGFAPCTPKAVIELLKHYDIPLKGASVVVAGRSLVVGKPLAMLLLDENATVTICHSRTKDMPAVTGKADIVVAAIGKAKFMTEEYFSEGQIVVDVGINDDGTGKIAGDVDYDSVFEKVKAITPATGGIGLITTTILLNHVVQACENITNGN</sequence>
<keyword evidence="7 11" id="KW-0560">Oxidoreductase</keyword>
<dbReference type="EMBL" id="CP137640">
    <property type="protein sequence ID" value="WVX80291.1"/>
    <property type="molecule type" value="Genomic_DNA"/>
</dbReference>
<accession>A0ABZ2C9A9</accession>
<dbReference type="HAMAP" id="MF_01576">
    <property type="entry name" value="THF_DHG_CYH"/>
    <property type="match status" value="1"/>
</dbReference>
<feature type="binding site" evidence="11">
    <location>
        <position position="231"/>
    </location>
    <ligand>
        <name>NADP(+)</name>
        <dbReference type="ChEBI" id="CHEBI:58349"/>
    </ligand>
</feature>